<sequence length="155" mass="18014">MGKKYQQKSKGLTEIEVEPKSQEQHSKVSTDLDLDCLRLLWLRWRQLLNRHSQNPILANSRNRIYIRILRQHKLPHELANPPLHPHVLNPFLLLLPLPLAADQKYIVVLHLDLYVPGLQPWHVHHEHVGVRVLLDVGWRRGHRLGVAAIALASRT</sequence>
<gene>
    <name evidence="2" type="ORF">DVH24_012677</name>
</gene>
<keyword evidence="3" id="KW-1185">Reference proteome</keyword>
<feature type="region of interest" description="Disordered" evidence="1">
    <location>
        <begin position="1"/>
        <end position="22"/>
    </location>
</feature>
<evidence type="ECO:0000313" key="3">
    <source>
        <dbReference type="Proteomes" id="UP000290289"/>
    </source>
</evidence>
<feature type="compositionally biased region" description="Basic and acidic residues" evidence="1">
    <location>
        <begin position="11"/>
        <end position="22"/>
    </location>
</feature>
<proteinExistence type="predicted"/>
<accession>A0A498HVR8</accession>
<evidence type="ECO:0000313" key="2">
    <source>
        <dbReference type="EMBL" id="RXH72993.1"/>
    </source>
</evidence>
<name>A0A498HVR8_MALDO</name>
<dbReference type="AlphaFoldDB" id="A0A498HVR8"/>
<organism evidence="2 3">
    <name type="scientific">Malus domestica</name>
    <name type="common">Apple</name>
    <name type="synonym">Pyrus malus</name>
    <dbReference type="NCBI Taxonomy" id="3750"/>
    <lineage>
        <taxon>Eukaryota</taxon>
        <taxon>Viridiplantae</taxon>
        <taxon>Streptophyta</taxon>
        <taxon>Embryophyta</taxon>
        <taxon>Tracheophyta</taxon>
        <taxon>Spermatophyta</taxon>
        <taxon>Magnoliopsida</taxon>
        <taxon>eudicotyledons</taxon>
        <taxon>Gunneridae</taxon>
        <taxon>Pentapetalae</taxon>
        <taxon>rosids</taxon>
        <taxon>fabids</taxon>
        <taxon>Rosales</taxon>
        <taxon>Rosaceae</taxon>
        <taxon>Amygdaloideae</taxon>
        <taxon>Maleae</taxon>
        <taxon>Malus</taxon>
    </lineage>
</organism>
<protein>
    <submittedName>
        <fullName evidence="2">Uncharacterized protein</fullName>
    </submittedName>
</protein>
<dbReference type="Proteomes" id="UP000290289">
    <property type="component" value="Chromosome 15"/>
</dbReference>
<evidence type="ECO:0000256" key="1">
    <source>
        <dbReference type="SAM" id="MobiDB-lite"/>
    </source>
</evidence>
<comment type="caution">
    <text evidence="2">The sequence shown here is derived from an EMBL/GenBank/DDBJ whole genome shotgun (WGS) entry which is preliminary data.</text>
</comment>
<dbReference type="EMBL" id="RDQH01000341">
    <property type="protein sequence ID" value="RXH72993.1"/>
    <property type="molecule type" value="Genomic_DNA"/>
</dbReference>
<reference evidence="2 3" key="1">
    <citation type="submission" date="2018-10" db="EMBL/GenBank/DDBJ databases">
        <title>A high-quality apple genome assembly.</title>
        <authorList>
            <person name="Hu J."/>
        </authorList>
    </citation>
    <scope>NUCLEOTIDE SEQUENCE [LARGE SCALE GENOMIC DNA]</scope>
    <source>
        <strain evidence="3">cv. HFTH1</strain>
        <tissue evidence="2">Young leaf</tissue>
    </source>
</reference>